<organism evidence="2 3">
    <name type="scientific">Acorus gramineus</name>
    <name type="common">Dwarf sweet flag</name>
    <dbReference type="NCBI Taxonomy" id="55184"/>
    <lineage>
        <taxon>Eukaryota</taxon>
        <taxon>Viridiplantae</taxon>
        <taxon>Streptophyta</taxon>
        <taxon>Embryophyta</taxon>
        <taxon>Tracheophyta</taxon>
        <taxon>Spermatophyta</taxon>
        <taxon>Magnoliopsida</taxon>
        <taxon>Liliopsida</taxon>
        <taxon>Acoraceae</taxon>
        <taxon>Acorus</taxon>
    </lineage>
</organism>
<feature type="compositionally biased region" description="Acidic residues" evidence="1">
    <location>
        <begin position="15"/>
        <end position="24"/>
    </location>
</feature>
<accession>A0AAV9B0X6</accession>
<feature type="region of interest" description="Disordered" evidence="1">
    <location>
        <begin position="51"/>
        <end position="107"/>
    </location>
</feature>
<evidence type="ECO:0000313" key="2">
    <source>
        <dbReference type="EMBL" id="KAK1269934.1"/>
    </source>
</evidence>
<dbReference type="EMBL" id="JAUJYN010000006">
    <property type="protein sequence ID" value="KAK1269934.1"/>
    <property type="molecule type" value="Genomic_DNA"/>
</dbReference>
<keyword evidence="3" id="KW-1185">Reference proteome</keyword>
<dbReference type="Proteomes" id="UP001179952">
    <property type="component" value="Unassembled WGS sequence"/>
</dbReference>
<feature type="region of interest" description="Disordered" evidence="1">
    <location>
        <begin position="187"/>
        <end position="238"/>
    </location>
</feature>
<dbReference type="PANTHER" id="PTHR35707:SF1">
    <property type="entry name" value="SPC7 KINETOCHORE PROTEIN DOMAIN-CONTAINING PROTEIN"/>
    <property type="match status" value="1"/>
</dbReference>
<proteinExistence type="predicted"/>
<name>A0AAV9B0X6_ACOGR</name>
<sequence length="1107" mass="122439">MDPRRGKATGSPPAEETEAAAEEEEATIAFQKKKARRVSFAETTAVHVFLRDEDFETPPEASAAQNFPLGDGTGQQFERPERVGDGLVEDGGDYTPRLPVDEGEEDDGPVLFVRNVDLSASPSSGAGSLMSGMSNEDEDYYGPVSASFLRYGRGSETGSESNHDITMDSTAFSMHFHSLVPSDAASIHSEGFKTPTGYKRTPTRDSDDMTMSGFKKPFRISPFPRGEQLSNGDTDGISPVEEGTLKKYDYGKLSPNLASLLAEARKDIKDFVNCGQNDELNVSDPSSAGVNLFKLNEVKGNFMHQNDLRDAEMDDVMDFSAAASYVQIEHDHHLPVMRETPLSDTHVSNYKQLVGGPASGMISDIAKESINVFPDVTKSKLESDGDHNSGLIADQMFPLSSEQIKPSSHINQMQFSRNTVLSPQDESKFGDFDMHPSSPATIMEMGDGRMGGISNFEILETPEVGIGKSKPALSEHRHTPTFLEATLGKNVDGITSSVPETPKNLTISRQVELDGDSRNRMSGGLVHDDQIYKLREESIFRQFSGPVKNIEQHTLTSQSPVEGAYCASTVCRSEFQQRQTVAEFKENKQVSGTLNVLSPVRELGHKLLRSPLYTLDHGRHLDLDASLKKVQLVKDLTVSSNMSHISPLSEIRKKSTSLHDGPMNCVSSNKKRQYDNGKELVTKKFHGLQVDMDSNEAFQTPLNDTTIPAFHSSSHGRKLRNKMDADCLEKMSGELKYFCKSASSNVYNDSATTEQHEQSMVKSLVQRSYKKEASKGLGGCDVPPLVLNDMSLLTSINGPMILDNGKNHQPLNTLQTPLSSQDIASFGERMKVVKNSKHDITAMNNQEVNHVEQNQRSSTFTLQKEETISKSSPGQHEDCKNAISDLECGALPKYITDVPSKKSVDTRQLYPPSFDDLNSLELGVLENILEGLQKARKVKRLCSDICSQEQNGSLASRVAEVRLARDAQFHKQEKLKLMRVKREKLLGAPSKVNPVKHERVALERKMNDLTKSLSTSCKLTEQCSSDEIIATACSFLEKRTCCRLIQQDLQKFPNTGAHTAFEFVFNIDDGYKLSGSKSYRQQTFVTSQLFGNLLYVLNEVRVSRWAA</sequence>
<protein>
    <submittedName>
        <fullName evidence="2">Uncharacterized protein</fullName>
    </submittedName>
</protein>
<reference evidence="2" key="2">
    <citation type="submission" date="2023-06" db="EMBL/GenBank/DDBJ databases">
        <authorList>
            <person name="Ma L."/>
            <person name="Liu K.-W."/>
            <person name="Li Z."/>
            <person name="Hsiao Y.-Y."/>
            <person name="Qi Y."/>
            <person name="Fu T."/>
            <person name="Tang G."/>
            <person name="Zhang D."/>
            <person name="Sun W.-H."/>
            <person name="Liu D.-K."/>
            <person name="Li Y."/>
            <person name="Chen G.-Z."/>
            <person name="Liu X.-D."/>
            <person name="Liao X.-Y."/>
            <person name="Jiang Y.-T."/>
            <person name="Yu X."/>
            <person name="Hao Y."/>
            <person name="Huang J."/>
            <person name="Zhao X.-W."/>
            <person name="Ke S."/>
            <person name="Chen Y.-Y."/>
            <person name="Wu W.-L."/>
            <person name="Hsu J.-L."/>
            <person name="Lin Y.-F."/>
            <person name="Huang M.-D."/>
            <person name="Li C.-Y."/>
            <person name="Huang L."/>
            <person name="Wang Z.-W."/>
            <person name="Zhao X."/>
            <person name="Zhong W.-Y."/>
            <person name="Peng D.-H."/>
            <person name="Ahmad S."/>
            <person name="Lan S."/>
            <person name="Zhang J.-S."/>
            <person name="Tsai W.-C."/>
            <person name="Van De Peer Y."/>
            <person name="Liu Z.-J."/>
        </authorList>
    </citation>
    <scope>NUCLEOTIDE SEQUENCE</scope>
    <source>
        <strain evidence="2">SCP</strain>
        <tissue evidence="2">Leaves</tissue>
    </source>
</reference>
<dbReference type="PANTHER" id="PTHR35707">
    <property type="entry name" value="OS06G0608100 PROTEIN"/>
    <property type="match status" value="1"/>
</dbReference>
<evidence type="ECO:0000256" key="1">
    <source>
        <dbReference type="SAM" id="MobiDB-lite"/>
    </source>
</evidence>
<evidence type="ECO:0000313" key="3">
    <source>
        <dbReference type="Proteomes" id="UP001179952"/>
    </source>
</evidence>
<feature type="region of interest" description="Disordered" evidence="1">
    <location>
        <begin position="1"/>
        <end position="24"/>
    </location>
</feature>
<comment type="caution">
    <text evidence="2">The sequence shown here is derived from an EMBL/GenBank/DDBJ whole genome shotgun (WGS) entry which is preliminary data.</text>
</comment>
<gene>
    <name evidence="2" type="ORF">QJS04_geneDACA006744</name>
</gene>
<reference evidence="2" key="1">
    <citation type="journal article" date="2023" name="Nat. Commun.">
        <title>Diploid and tetraploid genomes of Acorus and the evolution of monocots.</title>
        <authorList>
            <person name="Ma L."/>
            <person name="Liu K.W."/>
            <person name="Li Z."/>
            <person name="Hsiao Y.Y."/>
            <person name="Qi Y."/>
            <person name="Fu T."/>
            <person name="Tang G.D."/>
            <person name="Zhang D."/>
            <person name="Sun W.H."/>
            <person name="Liu D.K."/>
            <person name="Li Y."/>
            <person name="Chen G.Z."/>
            <person name="Liu X.D."/>
            <person name="Liao X.Y."/>
            <person name="Jiang Y.T."/>
            <person name="Yu X."/>
            <person name="Hao Y."/>
            <person name="Huang J."/>
            <person name="Zhao X.W."/>
            <person name="Ke S."/>
            <person name="Chen Y.Y."/>
            <person name="Wu W.L."/>
            <person name="Hsu J.L."/>
            <person name="Lin Y.F."/>
            <person name="Huang M.D."/>
            <person name="Li C.Y."/>
            <person name="Huang L."/>
            <person name="Wang Z.W."/>
            <person name="Zhao X."/>
            <person name="Zhong W.Y."/>
            <person name="Peng D.H."/>
            <person name="Ahmad S."/>
            <person name="Lan S."/>
            <person name="Zhang J.S."/>
            <person name="Tsai W.C."/>
            <person name="Van de Peer Y."/>
            <person name="Liu Z.J."/>
        </authorList>
    </citation>
    <scope>NUCLEOTIDE SEQUENCE</scope>
    <source>
        <strain evidence="2">SCP</strain>
    </source>
</reference>
<dbReference type="AlphaFoldDB" id="A0AAV9B0X6"/>